<feature type="transmembrane region" description="Helical" evidence="2">
    <location>
        <begin position="56"/>
        <end position="80"/>
    </location>
</feature>
<dbReference type="GO" id="GO:0006888">
    <property type="term" value="P:endoplasmic reticulum to Golgi vesicle-mediated transport"/>
    <property type="evidence" value="ECO:0007669"/>
    <property type="project" value="TreeGrafter"/>
</dbReference>
<evidence type="ECO:0000313" key="3">
    <source>
        <dbReference type="EMBL" id="SCZ99380.1"/>
    </source>
</evidence>
<gene>
    <name evidence="3" type="ORF">BZ3500_MVSOF-1268-A1-R1_CHR3-1G05981</name>
</gene>
<keyword evidence="2" id="KW-0812">Transmembrane</keyword>
<accession>A0A2X0L3E4</accession>
<proteinExistence type="predicted"/>
<name>A0A2X0L3E4_9BASI</name>
<dbReference type="PANTHER" id="PTHR28228:SF1">
    <property type="entry name" value="SECRETORY COMPONENT PROTEIN SHR3"/>
    <property type="match status" value="1"/>
</dbReference>
<dbReference type="PANTHER" id="PTHR28228">
    <property type="entry name" value="SECRETORY COMPONENT PROTEIN SHR3"/>
    <property type="match status" value="1"/>
</dbReference>
<dbReference type="EMBL" id="FMWP01000096">
    <property type="protein sequence ID" value="SCZ99380.1"/>
    <property type="molecule type" value="Genomic_DNA"/>
</dbReference>
<dbReference type="SMART" id="SM00786">
    <property type="entry name" value="SHR3_chaperone"/>
    <property type="match status" value="1"/>
</dbReference>
<feature type="region of interest" description="Disordered" evidence="1">
    <location>
        <begin position="1"/>
        <end position="37"/>
    </location>
</feature>
<dbReference type="GO" id="GO:0051082">
    <property type="term" value="F:unfolded protein binding"/>
    <property type="evidence" value="ECO:0007669"/>
    <property type="project" value="TreeGrafter"/>
</dbReference>
<keyword evidence="4" id="KW-1185">Reference proteome</keyword>
<dbReference type="OrthoDB" id="5229808at2759"/>
<dbReference type="Pfam" id="PF08229">
    <property type="entry name" value="SHR3_chaperone"/>
    <property type="match status" value="1"/>
</dbReference>
<feature type="transmembrane region" description="Helical" evidence="2">
    <location>
        <begin position="100"/>
        <end position="124"/>
    </location>
</feature>
<dbReference type="AlphaFoldDB" id="A0A2X0L3E4"/>
<sequence length="221" mass="23004">MAKSSPPTPSTPSTPCTPSTSAAVVRASSPGPDPSSRYPSRALISGNLVDWALNKVIFVSSSILLGSFFTHWIVDYYIIWQGPAVSQASVDRALAYYSHLALQSSAVYPLGLAALAGSALLSCLIKLSMNPLKGMLFDGASFLLLASGLSVYASNVRTALAYLPGLGGTTTTTAQFRTTEALQSIAASNLIICVSLTGILALQAAQGHSDRRANPITVVRG</sequence>
<keyword evidence="2" id="KW-0472">Membrane</keyword>
<dbReference type="Proteomes" id="UP000249723">
    <property type="component" value="Unassembled WGS sequence"/>
</dbReference>
<dbReference type="GO" id="GO:0005789">
    <property type="term" value="C:endoplasmic reticulum membrane"/>
    <property type="evidence" value="ECO:0007669"/>
    <property type="project" value="TreeGrafter"/>
</dbReference>
<dbReference type="InterPro" id="IPR013248">
    <property type="entry name" value="Psh3/Shr3"/>
</dbReference>
<reference evidence="4" key="1">
    <citation type="submission" date="2016-10" db="EMBL/GenBank/DDBJ databases">
        <authorList>
            <person name="Jeantristanb JTB J.-T."/>
            <person name="Ricardo R."/>
        </authorList>
    </citation>
    <scope>NUCLEOTIDE SEQUENCE [LARGE SCALE GENOMIC DNA]</scope>
</reference>
<organism evidence="3 4">
    <name type="scientific">Microbotryum saponariae</name>
    <dbReference type="NCBI Taxonomy" id="289078"/>
    <lineage>
        <taxon>Eukaryota</taxon>
        <taxon>Fungi</taxon>
        <taxon>Dikarya</taxon>
        <taxon>Basidiomycota</taxon>
        <taxon>Pucciniomycotina</taxon>
        <taxon>Microbotryomycetes</taxon>
        <taxon>Microbotryales</taxon>
        <taxon>Microbotryaceae</taxon>
        <taxon>Microbotryum</taxon>
    </lineage>
</organism>
<feature type="transmembrane region" description="Helical" evidence="2">
    <location>
        <begin position="181"/>
        <end position="202"/>
    </location>
</feature>
<evidence type="ECO:0000256" key="2">
    <source>
        <dbReference type="SAM" id="Phobius"/>
    </source>
</evidence>
<feature type="compositionally biased region" description="Pro residues" evidence="1">
    <location>
        <begin position="1"/>
        <end position="12"/>
    </location>
</feature>
<feature type="transmembrane region" description="Helical" evidence="2">
    <location>
        <begin position="136"/>
        <end position="154"/>
    </location>
</feature>
<protein>
    <submittedName>
        <fullName evidence="3">BZ3500_MvSof-1268-A1-R1_Chr3-1g05981 protein</fullName>
    </submittedName>
</protein>
<keyword evidence="2" id="KW-1133">Transmembrane helix</keyword>
<evidence type="ECO:0000313" key="4">
    <source>
        <dbReference type="Proteomes" id="UP000249723"/>
    </source>
</evidence>
<evidence type="ECO:0000256" key="1">
    <source>
        <dbReference type="SAM" id="MobiDB-lite"/>
    </source>
</evidence>